<evidence type="ECO:0000256" key="1">
    <source>
        <dbReference type="SAM" id="MobiDB-lite"/>
    </source>
</evidence>
<keyword evidence="4" id="KW-1185">Reference proteome</keyword>
<dbReference type="AlphaFoldDB" id="A0A1H6FI22"/>
<dbReference type="GO" id="GO:0005576">
    <property type="term" value="C:extracellular region"/>
    <property type="evidence" value="ECO:0007669"/>
    <property type="project" value="TreeGrafter"/>
</dbReference>
<dbReference type="Pfam" id="PF02470">
    <property type="entry name" value="MlaD"/>
    <property type="match status" value="1"/>
</dbReference>
<accession>A0A1H6FI22</accession>
<reference evidence="4" key="1">
    <citation type="submission" date="2016-10" db="EMBL/GenBank/DDBJ databases">
        <authorList>
            <person name="Varghese N."/>
            <person name="Submissions S."/>
        </authorList>
    </citation>
    <scope>NUCLEOTIDE SEQUENCE [LARGE SCALE GENOMIC DNA]</scope>
    <source>
        <strain evidence="4">ATCC 35263</strain>
    </source>
</reference>
<protein>
    <submittedName>
        <fullName evidence="3">Virulence factor Mce family protein</fullName>
    </submittedName>
</protein>
<dbReference type="EMBL" id="FNWJ01000001">
    <property type="protein sequence ID" value="SEH10486.1"/>
    <property type="molecule type" value="Genomic_DNA"/>
</dbReference>
<dbReference type="PANTHER" id="PTHR33371">
    <property type="entry name" value="INTERMEMBRANE PHOSPHOLIPID TRANSPORT SYSTEM BINDING PROTEIN MLAD-RELATED"/>
    <property type="match status" value="1"/>
</dbReference>
<feature type="domain" description="Mce/MlaD" evidence="2">
    <location>
        <begin position="31"/>
        <end position="112"/>
    </location>
</feature>
<sequence>MRALALLGIVAGVVAGLAALFGIGPGASQPARYKIEFDNAFGLNQGGDFRIGGVRAGKTTGFEVEKRPGRPARALVTVEVERKELADLRADARCAIKPQSLIGEYFVDCQPGSSPRRLPRDGSGVVPVEQTESTIPPDLIADIMRRPYRERFSILLSQLGAGLAGRPRDLAAALRRADPGLRETNRLLALLAEQNANLRAFIRDADTVVHELRRERGQLARWVDASQRAASTTASRDPQLRATLRRLPVFLAELSPTMRRLAELADRQRPLLAEARASAPELRRFLRVARPFARASDPALGELGEAAVEGRRTVRSGQRVVDELLRIAPEAGPTFKPIRQFLDTMDDRRRAIEDDERAVRSAPPAPDPTAITNGRGGFTGLEAIWNYLYWQSLSINGFDSVGHILRISLNLNQCSNLYTEVDPNSDLFKRCSQWLGPNLPGITSPDFSDNRAQLASLERQARQPAARVGERRQPGQPEAGPLPGQPDISKPQVTLPPQVMELLAPNAPDQLKPGELPKVFDQIEKLLDQTPRLGGSGGAPQVELKAPNTGSTGPSPAGGGDAQSRGVVQALLDYLLGP</sequence>
<dbReference type="STRING" id="29539.SAMN02745716_0344"/>
<name>A0A1H6FI22_THEAL</name>
<dbReference type="Proteomes" id="UP000222056">
    <property type="component" value="Unassembled WGS sequence"/>
</dbReference>
<dbReference type="InterPro" id="IPR003399">
    <property type="entry name" value="Mce/MlaD"/>
</dbReference>
<dbReference type="PANTHER" id="PTHR33371:SF16">
    <property type="entry name" value="MCE-FAMILY PROTEIN MCE3F"/>
    <property type="match status" value="1"/>
</dbReference>
<evidence type="ECO:0000313" key="3">
    <source>
        <dbReference type="EMBL" id="SEH10486.1"/>
    </source>
</evidence>
<dbReference type="InterPro" id="IPR052336">
    <property type="entry name" value="MlaD_Phospholipid_Transporter"/>
</dbReference>
<feature type="region of interest" description="Disordered" evidence="1">
    <location>
        <begin position="458"/>
        <end position="492"/>
    </location>
</feature>
<evidence type="ECO:0000313" key="4">
    <source>
        <dbReference type="Proteomes" id="UP000222056"/>
    </source>
</evidence>
<gene>
    <name evidence="3" type="ORF">SAMN02745716_0344</name>
</gene>
<feature type="region of interest" description="Disordered" evidence="1">
    <location>
        <begin position="528"/>
        <end position="565"/>
    </location>
</feature>
<evidence type="ECO:0000259" key="2">
    <source>
        <dbReference type="Pfam" id="PF02470"/>
    </source>
</evidence>
<proteinExistence type="predicted"/>
<dbReference type="RefSeq" id="WP_093115657.1">
    <property type="nucleotide sequence ID" value="NZ_FNWJ01000001.1"/>
</dbReference>
<dbReference type="OrthoDB" id="5242119at2"/>
<organism evidence="3 4">
    <name type="scientific">Thermoleophilum album</name>
    <dbReference type="NCBI Taxonomy" id="29539"/>
    <lineage>
        <taxon>Bacteria</taxon>
        <taxon>Bacillati</taxon>
        <taxon>Actinomycetota</taxon>
        <taxon>Thermoleophilia</taxon>
        <taxon>Thermoleophilales</taxon>
        <taxon>Thermoleophilaceae</taxon>
        <taxon>Thermoleophilum</taxon>
    </lineage>
</organism>